<accession>A0A0N4ZPI4</accession>
<dbReference type="WBParaSite" id="PTRK_0001044400.1">
    <property type="protein sequence ID" value="PTRK_0001044400.1"/>
    <property type="gene ID" value="PTRK_0001044400"/>
</dbReference>
<keyword evidence="1" id="KW-1133">Transmembrane helix</keyword>
<keyword evidence="2" id="KW-1185">Reference proteome</keyword>
<evidence type="ECO:0000313" key="3">
    <source>
        <dbReference type="WBParaSite" id="PTRK_0001044400.1"/>
    </source>
</evidence>
<feature type="transmembrane region" description="Helical" evidence="1">
    <location>
        <begin position="12"/>
        <end position="31"/>
    </location>
</feature>
<proteinExistence type="predicted"/>
<dbReference type="AlphaFoldDB" id="A0A0N4ZPI4"/>
<keyword evidence="1" id="KW-0472">Membrane</keyword>
<organism evidence="2 3">
    <name type="scientific">Parastrongyloides trichosuri</name>
    <name type="common">Possum-specific nematode worm</name>
    <dbReference type="NCBI Taxonomy" id="131310"/>
    <lineage>
        <taxon>Eukaryota</taxon>
        <taxon>Metazoa</taxon>
        <taxon>Ecdysozoa</taxon>
        <taxon>Nematoda</taxon>
        <taxon>Chromadorea</taxon>
        <taxon>Rhabditida</taxon>
        <taxon>Tylenchina</taxon>
        <taxon>Panagrolaimomorpha</taxon>
        <taxon>Strongyloidoidea</taxon>
        <taxon>Strongyloididae</taxon>
        <taxon>Parastrongyloides</taxon>
    </lineage>
</organism>
<reference evidence="3" key="1">
    <citation type="submission" date="2017-02" db="UniProtKB">
        <authorList>
            <consortium name="WormBaseParasite"/>
        </authorList>
    </citation>
    <scope>IDENTIFICATION</scope>
</reference>
<sequence length="157" mass="18663">MLPFSILKNHHFLFLYIGVTILFLNSFIITVDGDVSNENESSSPIDDMIYNGIEDGSMDKRSRNPYAWSKVLKRDYNNDRKYFIEPISYLDIPPFVQVSDKKSKNPYGWRYNSYYGKRGRNPYSWQVNPAYQKREFNQGNWFSFRPTRNPYAWANVL</sequence>
<evidence type="ECO:0000256" key="1">
    <source>
        <dbReference type="SAM" id="Phobius"/>
    </source>
</evidence>
<name>A0A0N4ZPI4_PARTI</name>
<keyword evidence="1" id="KW-0812">Transmembrane</keyword>
<dbReference type="Proteomes" id="UP000038045">
    <property type="component" value="Unplaced"/>
</dbReference>
<protein>
    <submittedName>
        <fullName evidence="3">Uncharacterized protein</fullName>
    </submittedName>
</protein>
<evidence type="ECO:0000313" key="2">
    <source>
        <dbReference type="Proteomes" id="UP000038045"/>
    </source>
</evidence>